<dbReference type="GO" id="GO:0008236">
    <property type="term" value="F:serine-type peptidase activity"/>
    <property type="evidence" value="ECO:0007669"/>
    <property type="project" value="InterPro"/>
</dbReference>
<dbReference type="GO" id="GO:0052689">
    <property type="term" value="F:carboxylic ester hydrolase activity"/>
    <property type="evidence" value="ECO:0007669"/>
    <property type="project" value="UniProtKB-ARBA"/>
</dbReference>
<dbReference type="AlphaFoldDB" id="A0A417Y672"/>
<dbReference type="Gene3D" id="3.40.50.1820">
    <property type="entry name" value="alpha/beta hydrolase"/>
    <property type="match status" value="1"/>
</dbReference>
<dbReference type="Pfam" id="PF00326">
    <property type="entry name" value="Peptidase_S9"/>
    <property type="match status" value="1"/>
</dbReference>
<organism evidence="5 6">
    <name type="scientific">Nocardioides immobilis</name>
    <dbReference type="NCBI Taxonomy" id="2049295"/>
    <lineage>
        <taxon>Bacteria</taxon>
        <taxon>Bacillati</taxon>
        <taxon>Actinomycetota</taxon>
        <taxon>Actinomycetes</taxon>
        <taxon>Propionibacteriales</taxon>
        <taxon>Nocardioidaceae</taxon>
        <taxon>Nocardioides</taxon>
    </lineage>
</organism>
<dbReference type="InterPro" id="IPR050261">
    <property type="entry name" value="FrsA_esterase"/>
</dbReference>
<accession>A0A417Y672</accession>
<name>A0A417Y672_9ACTN</name>
<dbReference type="SUPFAM" id="SSF53474">
    <property type="entry name" value="alpha/beta-Hydrolases"/>
    <property type="match status" value="1"/>
</dbReference>
<comment type="caution">
    <text evidence="5">The sequence shown here is derived from an EMBL/GenBank/DDBJ whole genome shotgun (WGS) entry which is preliminary data.</text>
</comment>
<protein>
    <submittedName>
        <fullName evidence="5">Peptidase S9</fullName>
    </submittedName>
</protein>
<reference evidence="5 6" key="1">
    <citation type="submission" date="2018-09" db="EMBL/GenBank/DDBJ databases">
        <title>Genome sequencing of Nocardioides immobilis CCTCC AB 2017083 for comparison to Nocardioides silvaticus.</title>
        <authorList>
            <person name="Li C."/>
            <person name="Wang G."/>
        </authorList>
    </citation>
    <scope>NUCLEOTIDE SEQUENCE [LARGE SCALE GENOMIC DNA]</scope>
    <source>
        <strain evidence="5 6">CCTCC AB 2017083</strain>
    </source>
</reference>
<dbReference type="OrthoDB" id="63034at2"/>
<feature type="compositionally biased region" description="Low complexity" evidence="3">
    <location>
        <begin position="37"/>
        <end position="51"/>
    </location>
</feature>
<gene>
    <name evidence="5" type="ORF">D0Z08_06865</name>
</gene>
<evidence type="ECO:0000313" key="6">
    <source>
        <dbReference type="Proteomes" id="UP000283644"/>
    </source>
</evidence>
<comment type="similarity">
    <text evidence="1">Belongs to the AB hydrolase superfamily.</text>
</comment>
<dbReference type="Proteomes" id="UP000283644">
    <property type="component" value="Unassembled WGS sequence"/>
</dbReference>
<feature type="domain" description="Peptidase S9 prolyl oligopeptidase catalytic" evidence="4">
    <location>
        <begin position="135"/>
        <end position="340"/>
    </location>
</feature>
<evidence type="ECO:0000259" key="4">
    <source>
        <dbReference type="Pfam" id="PF00326"/>
    </source>
</evidence>
<dbReference type="InterPro" id="IPR001375">
    <property type="entry name" value="Peptidase_S9_cat"/>
</dbReference>
<proteinExistence type="inferred from homology"/>
<evidence type="ECO:0000313" key="5">
    <source>
        <dbReference type="EMBL" id="RHW27994.1"/>
    </source>
</evidence>
<dbReference type="GO" id="GO:0006508">
    <property type="term" value="P:proteolysis"/>
    <property type="evidence" value="ECO:0007669"/>
    <property type="project" value="InterPro"/>
</dbReference>
<feature type="region of interest" description="Disordered" evidence="3">
    <location>
        <begin position="14"/>
        <end position="62"/>
    </location>
</feature>
<keyword evidence="6" id="KW-1185">Reference proteome</keyword>
<dbReference type="InterPro" id="IPR029058">
    <property type="entry name" value="AB_hydrolase_fold"/>
</dbReference>
<evidence type="ECO:0000256" key="3">
    <source>
        <dbReference type="SAM" id="MobiDB-lite"/>
    </source>
</evidence>
<dbReference type="PANTHER" id="PTHR22946">
    <property type="entry name" value="DIENELACTONE HYDROLASE DOMAIN-CONTAINING PROTEIN-RELATED"/>
    <property type="match status" value="1"/>
</dbReference>
<keyword evidence="2" id="KW-0378">Hydrolase</keyword>
<dbReference type="PANTHER" id="PTHR22946:SF9">
    <property type="entry name" value="POLYKETIDE TRANSFERASE AF380"/>
    <property type="match status" value="1"/>
</dbReference>
<evidence type="ECO:0000256" key="2">
    <source>
        <dbReference type="ARBA" id="ARBA00022801"/>
    </source>
</evidence>
<sequence length="343" mass="37244">MTCCVCVLVGCTDPGSEPSDASPNPAPAPSPDDESRSSSSVDGSAEPTETTEPPHPVSLPALQDKEYDGGRLRLGTEVYSTSTQVQHEVTYRGGGLTISGRIAVPEGDGPFPSIVLAHGYIDPEVYVNGQGMTREREWFADHGYIALHVDYRNHAGSDDTSIGEADLRMGYAEDVINAVLALRAWDGPVDDDRIAVGGRSMGGGVVYNVLVAQPGLVDAGVAWAPVSSDAVDSYNRWIAHDPERQDIVDAIDRLYGLPRDNPEFWDGISARTYFDDITEPVLIHHGTADDTCPIRWSRETARLMERDGVDVTLAEYPGEGHAFGPQFFASMESADRFLRQHLR</sequence>
<evidence type="ECO:0000256" key="1">
    <source>
        <dbReference type="ARBA" id="ARBA00008645"/>
    </source>
</evidence>
<dbReference type="EMBL" id="QXGH01000011">
    <property type="protein sequence ID" value="RHW27994.1"/>
    <property type="molecule type" value="Genomic_DNA"/>
</dbReference>